<dbReference type="SUPFAM" id="SSF53822">
    <property type="entry name" value="Periplasmic binding protein-like I"/>
    <property type="match status" value="1"/>
</dbReference>
<keyword evidence="3" id="KW-0675">Receptor</keyword>
<keyword evidence="1" id="KW-0812">Transmembrane</keyword>
<proteinExistence type="predicted"/>
<keyword evidence="4" id="KW-1185">Reference proteome</keyword>
<dbReference type="EMBL" id="KQ459600">
    <property type="protein sequence ID" value="KPI94300.1"/>
    <property type="molecule type" value="Genomic_DNA"/>
</dbReference>
<dbReference type="InterPro" id="IPR028082">
    <property type="entry name" value="Peripla_BP_I"/>
</dbReference>
<dbReference type="Proteomes" id="UP000053268">
    <property type="component" value="Unassembled WGS sequence"/>
</dbReference>
<feature type="transmembrane region" description="Helical" evidence="1">
    <location>
        <begin position="328"/>
        <end position="347"/>
    </location>
</feature>
<keyword evidence="1" id="KW-0472">Membrane</keyword>
<evidence type="ECO:0000256" key="2">
    <source>
        <dbReference type="SAM" id="SignalP"/>
    </source>
</evidence>
<keyword evidence="1" id="KW-1133">Transmembrane helix</keyword>
<dbReference type="InterPro" id="IPR052612">
    <property type="entry name" value="ANP_Clearance_Receptor"/>
</dbReference>
<accession>A0A194PT40</accession>
<protein>
    <submittedName>
        <fullName evidence="3">Atrial natriuretic peptide receptor 3</fullName>
    </submittedName>
</protein>
<evidence type="ECO:0000313" key="3">
    <source>
        <dbReference type="EMBL" id="KPI94300.1"/>
    </source>
</evidence>
<reference evidence="3 4" key="1">
    <citation type="journal article" date="2015" name="Nat. Commun.">
        <title>Outbred genome sequencing and CRISPR/Cas9 gene editing in butterflies.</title>
        <authorList>
            <person name="Li X."/>
            <person name="Fan D."/>
            <person name="Zhang W."/>
            <person name="Liu G."/>
            <person name="Zhang L."/>
            <person name="Zhao L."/>
            <person name="Fang X."/>
            <person name="Chen L."/>
            <person name="Dong Y."/>
            <person name="Chen Y."/>
            <person name="Ding Y."/>
            <person name="Zhao R."/>
            <person name="Feng M."/>
            <person name="Zhu Y."/>
            <person name="Feng Y."/>
            <person name="Jiang X."/>
            <person name="Zhu D."/>
            <person name="Xiang H."/>
            <person name="Feng X."/>
            <person name="Li S."/>
            <person name="Wang J."/>
            <person name="Zhang G."/>
            <person name="Kronforst M.R."/>
            <person name="Wang W."/>
        </authorList>
    </citation>
    <scope>NUCLEOTIDE SEQUENCE [LARGE SCALE GENOMIC DNA]</scope>
    <source>
        <strain evidence="3">Ya'a_city_454_Px</strain>
        <tissue evidence="3">Whole body</tissue>
    </source>
</reference>
<dbReference type="STRING" id="66420.A0A194PT40"/>
<keyword evidence="2" id="KW-0732">Signal</keyword>
<gene>
    <name evidence="3" type="ORF">RR46_06751</name>
</gene>
<sequence length="366" mass="41365">MGVLLFIFVLVCSGYAQNCREEEPRERKCENVCSDDGICKIRAALLLPKNTTFDASLPVVEPVFELAMQHEVVRNAFPPWVQFEWRRYDVSDCDAAYAVITAIDAYNDCSHVFFGPSCDFALASVARITKFLGNTGIPLVTTGGLTFDFVQPKQNCHHEYYMMVRSGPLGFKDMAYFIIDIMRHYDWRQLLLINEPEAQVHVAGKSTCLLMMKTFANYLKKEDIIYTPWDTTSDGGLNYTENLKFYLGYKYTTYTAVLRFAWRRAIILYETPAYKSFVGASGGFLMASTIHEYMMFEGISVFGREMQPQQTYEDLLLQNVGNNFASSTGPVIVAIFGGGLCLAVGDLRLRKKKKKNMNVGSTIGLL</sequence>
<organism evidence="3 4">
    <name type="scientific">Papilio xuthus</name>
    <name type="common">Asian swallowtail butterfly</name>
    <dbReference type="NCBI Taxonomy" id="66420"/>
    <lineage>
        <taxon>Eukaryota</taxon>
        <taxon>Metazoa</taxon>
        <taxon>Ecdysozoa</taxon>
        <taxon>Arthropoda</taxon>
        <taxon>Hexapoda</taxon>
        <taxon>Insecta</taxon>
        <taxon>Pterygota</taxon>
        <taxon>Neoptera</taxon>
        <taxon>Endopterygota</taxon>
        <taxon>Lepidoptera</taxon>
        <taxon>Glossata</taxon>
        <taxon>Ditrysia</taxon>
        <taxon>Papilionoidea</taxon>
        <taxon>Papilionidae</taxon>
        <taxon>Papilioninae</taxon>
        <taxon>Papilio</taxon>
    </lineage>
</organism>
<feature type="chain" id="PRO_5008263646" evidence="2">
    <location>
        <begin position="17"/>
        <end position="366"/>
    </location>
</feature>
<evidence type="ECO:0000313" key="4">
    <source>
        <dbReference type="Proteomes" id="UP000053268"/>
    </source>
</evidence>
<name>A0A194PT40_PAPXU</name>
<dbReference type="PANTHER" id="PTHR44755:SF11">
    <property type="entry name" value="ATRIAL NATRIURETIC PEPTIDE RECEPTOR 3 ISOFORM X1"/>
    <property type="match status" value="1"/>
</dbReference>
<dbReference type="GO" id="GO:0038023">
    <property type="term" value="F:signaling receptor activity"/>
    <property type="evidence" value="ECO:0007669"/>
    <property type="project" value="TreeGrafter"/>
</dbReference>
<dbReference type="Gene3D" id="3.40.50.2300">
    <property type="match status" value="1"/>
</dbReference>
<evidence type="ECO:0000256" key="1">
    <source>
        <dbReference type="SAM" id="Phobius"/>
    </source>
</evidence>
<dbReference type="PANTHER" id="PTHR44755">
    <property type="entry name" value="NATRIURETIC PEPTIDE RECEPTOR 3-RELATED"/>
    <property type="match status" value="1"/>
</dbReference>
<feature type="signal peptide" evidence="2">
    <location>
        <begin position="1"/>
        <end position="16"/>
    </location>
</feature>
<dbReference type="GO" id="GO:0017046">
    <property type="term" value="F:peptide hormone binding"/>
    <property type="evidence" value="ECO:0007669"/>
    <property type="project" value="TreeGrafter"/>
</dbReference>
<dbReference type="GO" id="GO:0007165">
    <property type="term" value="P:signal transduction"/>
    <property type="evidence" value="ECO:0007669"/>
    <property type="project" value="TreeGrafter"/>
</dbReference>
<dbReference type="AlphaFoldDB" id="A0A194PT40"/>